<dbReference type="AlphaFoldDB" id="A0A8K0PAY1"/>
<sequence>MYKAIWATVYHKSSTNDMPKHHYCPEGADSWCTWQRANAEGTLAQYKHKDALPQIVIDVITPIYEDLRRKELLERCLAGFTQNNNESFNSLVWRIAPKIMPGSAMIVQIAAYIATSMFNDGAGSYLKIMRAIGVNVGKIAAEYCSREDQWRISGAEHRTQDATREGRLWKKQDKLAPAEVVEEYFYGPESKNKLTSLYQIKSEIMAIFPACELLYPLKYSYYKACEPWMDKKDSEHLKWFNMQKDNCLANHQGSAGKMEIFEHSVPSYRLKCFNYIDNGDSKTYKAVVDASLYGPSVEINKKERVEHIQKCMGTRLRACKKKIKGLGRRGKLTGKLSLLRHHHQKKQQFRGINEGHERVPSRTGIISEGHGNNYKHRPPQNMEIIISIDHHKIWK</sequence>
<dbReference type="EMBL" id="KZ309098">
    <property type="protein sequence ID" value="KAG8236974.1"/>
    <property type="molecule type" value="Genomic_DNA"/>
</dbReference>
<dbReference type="Pfam" id="PF20700">
    <property type="entry name" value="Mutator"/>
    <property type="match status" value="1"/>
</dbReference>
<gene>
    <name evidence="2" type="ORF">J437_LFUL016547</name>
</gene>
<dbReference type="InterPro" id="IPR049012">
    <property type="entry name" value="Mutator_transp_dom"/>
</dbReference>
<evidence type="ECO:0000259" key="1">
    <source>
        <dbReference type="Pfam" id="PF20700"/>
    </source>
</evidence>
<comment type="caution">
    <text evidence="2">The sequence shown here is derived from an EMBL/GenBank/DDBJ whole genome shotgun (WGS) entry which is preliminary data.</text>
</comment>
<evidence type="ECO:0000313" key="2">
    <source>
        <dbReference type="EMBL" id="KAG8236974.1"/>
    </source>
</evidence>
<proteinExistence type="predicted"/>
<reference evidence="2" key="2">
    <citation type="submission" date="2017-10" db="EMBL/GenBank/DDBJ databases">
        <title>Ladona fulva Genome sequencing and assembly.</title>
        <authorList>
            <person name="Murali S."/>
            <person name="Richards S."/>
            <person name="Bandaranaike D."/>
            <person name="Bellair M."/>
            <person name="Blankenburg K."/>
            <person name="Chao H."/>
            <person name="Dinh H."/>
            <person name="Doddapaneni H."/>
            <person name="Dugan-Rocha S."/>
            <person name="Elkadiri S."/>
            <person name="Gnanaolivu R."/>
            <person name="Hernandez B."/>
            <person name="Skinner E."/>
            <person name="Javaid M."/>
            <person name="Lee S."/>
            <person name="Li M."/>
            <person name="Ming W."/>
            <person name="Munidasa M."/>
            <person name="Muniz J."/>
            <person name="Nguyen L."/>
            <person name="Hughes D."/>
            <person name="Osuji N."/>
            <person name="Pu L.-L."/>
            <person name="Puazo M."/>
            <person name="Qu C."/>
            <person name="Quiroz J."/>
            <person name="Raj R."/>
            <person name="Weissenberger G."/>
            <person name="Xin Y."/>
            <person name="Zou X."/>
            <person name="Han Y."/>
            <person name="Worley K."/>
            <person name="Muzny D."/>
            <person name="Gibbs R."/>
        </authorList>
    </citation>
    <scope>NUCLEOTIDE SEQUENCE</scope>
    <source>
        <strain evidence="2">Sampled in the wild</strain>
    </source>
</reference>
<dbReference type="Proteomes" id="UP000792457">
    <property type="component" value="Unassembled WGS sequence"/>
</dbReference>
<keyword evidence="3" id="KW-1185">Reference proteome</keyword>
<evidence type="ECO:0000313" key="3">
    <source>
        <dbReference type="Proteomes" id="UP000792457"/>
    </source>
</evidence>
<reference evidence="2" key="1">
    <citation type="submission" date="2013-04" db="EMBL/GenBank/DDBJ databases">
        <authorList>
            <person name="Qu J."/>
            <person name="Murali S.C."/>
            <person name="Bandaranaike D."/>
            <person name="Bellair M."/>
            <person name="Blankenburg K."/>
            <person name="Chao H."/>
            <person name="Dinh H."/>
            <person name="Doddapaneni H."/>
            <person name="Downs B."/>
            <person name="Dugan-Rocha S."/>
            <person name="Elkadiri S."/>
            <person name="Gnanaolivu R.D."/>
            <person name="Hernandez B."/>
            <person name="Javaid M."/>
            <person name="Jayaseelan J.C."/>
            <person name="Lee S."/>
            <person name="Li M."/>
            <person name="Ming W."/>
            <person name="Munidasa M."/>
            <person name="Muniz J."/>
            <person name="Nguyen L."/>
            <person name="Ongeri F."/>
            <person name="Osuji N."/>
            <person name="Pu L.-L."/>
            <person name="Puazo M."/>
            <person name="Qu C."/>
            <person name="Quiroz J."/>
            <person name="Raj R."/>
            <person name="Weissenberger G."/>
            <person name="Xin Y."/>
            <person name="Zou X."/>
            <person name="Han Y."/>
            <person name="Richards S."/>
            <person name="Worley K."/>
            <person name="Muzny D."/>
            <person name="Gibbs R."/>
        </authorList>
    </citation>
    <scope>NUCLEOTIDE SEQUENCE</scope>
    <source>
        <strain evidence="2">Sampled in the wild</strain>
    </source>
</reference>
<protein>
    <recommendedName>
        <fullName evidence="1">Mutator-like transposase domain-containing protein</fullName>
    </recommendedName>
</protein>
<dbReference type="OrthoDB" id="421276at2759"/>
<feature type="domain" description="Mutator-like transposase" evidence="1">
    <location>
        <begin position="229"/>
        <end position="336"/>
    </location>
</feature>
<organism evidence="2 3">
    <name type="scientific">Ladona fulva</name>
    <name type="common">Scarce chaser dragonfly</name>
    <name type="synonym">Libellula fulva</name>
    <dbReference type="NCBI Taxonomy" id="123851"/>
    <lineage>
        <taxon>Eukaryota</taxon>
        <taxon>Metazoa</taxon>
        <taxon>Ecdysozoa</taxon>
        <taxon>Arthropoda</taxon>
        <taxon>Hexapoda</taxon>
        <taxon>Insecta</taxon>
        <taxon>Pterygota</taxon>
        <taxon>Palaeoptera</taxon>
        <taxon>Odonata</taxon>
        <taxon>Epiprocta</taxon>
        <taxon>Anisoptera</taxon>
        <taxon>Libelluloidea</taxon>
        <taxon>Libellulidae</taxon>
        <taxon>Ladona</taxon>
    </lineage>
</organism>
<accession>A0A8K0PAY1</accession>
<name>A0A8K0PAY1_LADFU</name>